<keyword evidence="4" id="KW-0378">Hydrolase</keyword>
<evidence type="ECO:0000313" key="14">
    <source>
        <dbReference type="Proteomes" id="UP000198211"/>
    </source>
</evidence>
<dbReference type="GO" id="GO:0006508">
    <property type="term" value="P:proteolysis"/>
    <property type="evidence" value="ECO:0007669"/>
    <property type="project" value="UniProtKB-KW"/>
</dbReference>
<keyword evidence="11" id="KW-0175">Coiled coil</keyword>
<dbReference type="PANTHER" id="PTHR37984">
    <property type="entry name" value="PROTEIN CBG26694"/>
    <property type="match status" value="1"/>
</dbReference>
<dbReference type="GO" id="GO:0004190">
    <property type="term" value="F:aspartic-type endopeptidase activity"/>
    <property type="evidence" value="ECO:0007669"/>
    <property type="project" value="UniProtKB-KW"/>
</dbReference>
<dbReference type="Proteomes" id="UP000198211">
    <property type="component" value="Unassembled WGS sequence"/>
</dbReference>
<evidence type="ECO:0000259" key="12">
    <source>
        <dbReference type="PROSITE" id="PS50994"/>
    </source>
</evidence>
<feature type="coiled-coil region" evidence="11">
    <location>
        <begin position="356"/>
        <end position="383"/>
    </location>
</feature>
<dbReference type="EMBL" id="NBNE01001375">
    <property type="protein sequence ID" value="OWZ14277.1"/>
    <property type="molecule type" value="Genomic_DNA"/>
</dbReference>
<dbReference type="OrthoDB" id="1109130at2759"/>
<keyword evidence="1" id="KW-0645">Protease</keyword>
<dbReference type="Gene3D" id="3.30.420.10">
    <property type="entry name" value="Ribonuclease H-like superfamily/Ribonuclease H"/>
    <property type="match status" value="1"/>
</dbReference>
<dbReference type="InterPro" id="IPR001584">
    <property type="entry name" value="Integrase_cat-core"/>
</dbReference>
<sequence length="477" mass="54940">MNTVADGISRRLDFMRELAMTLAAIVTRKQVRQRLEQGLVSFRNEATERYCDVPFTTNLLHLLSNSKMPKMGKIRHLERYSRQNSQILYRSPSDEQPRLVLPNIPEIIEGLPYEFHGSKCFGHLGLERTLCLIEKDYYWRYMERTVRTLPTNQEQKYQTARIIAISSHSYCKVDLALDFIVALPLPKAGFDAIMVVIDRLTKRAHFIPTRTTATALSTAELYRDRCFVLHAIPEEILSDRDSKFTSELWTNLCKMLGTRKMLTTAFRQQASGVTESVNQTIENYLRAFSNINSDDWDEIVSLAGFAYNSRYQASIGMSPFQAVIGYMPSTPATINRIVDTDDMTDSAATTLGQEIVEKQKDLLARVKRQLQAAQDQMSAIYDNKRPIQYFSIGDLILLSASNLETFHAGTTKKKLRPRWIRPYKILERVGHDYYRLEVPSCVRFHPVFRTSLLKAYVDHTVTKIFLRFGYPTDPKEN</sequence>
<evidence type="ECO:0000256" key="6">
    <source>
        <dbReference type="ARBA" id="ARBA00022908"/>
    </source>
</evidence>
<keyword evidence="2" id="KW-0479">Metal-binding</keyword>
<evidence type="ECO:0000313" key="13">
    <source>
        <dbReference type="EMBL" id="OWZ14277.1"/>
    </source>
</evidence>
<keyword evidence="10" id="KW-0233">DNA recombination</keyword>
<dbReference type="PANTHER" id="PTHR37984:SF5">
    <property type="entry name" value="PROTEIN NYNRIN-LIKE"/>
    <property type="match status" value="1"/>
</dbReference>
<dbReference type="InterPro" id="IPR050951">
    <property type="entry name" value="Retrovirus_Pol_polyprotein"/>
</dbReference>
<gene>
    <name evidence="13" type="ORF">PHMEG_00012268</name>
</gene>
<dbReference type="InterPro" id="IPR056924">
    <property type="entry name" value="SH3_Tf2-1"/>
</dbReference>
<evidence type="ECO:0000256" key="9">
    <source>
        <dbReference type="ARBA" id="ARBA00023125"/>
    </source>
</evidence>
<evidence type="ECO:0000256" key="7">
    <source>
        <dbReference type="ARBA" id="ARBA00022918"/>
    </source>
</evidence>
<feature type="domain" description="Integrase catalytic" evidence="12">
    <location>
        <begin position="164"/>
        <end position="327"/>
    </location>
</feature>
<keyword evidence="3" id="KW-0064">Aspartyl protease</keyword>
<organism evidence="13 14">
    <name type="scientific">Phytophthora megakarya</name>
    <dbReference type="NCBI Taxonomy" id="4795"/>
    <lineage>
        <taxon>Eukaryota</taxon>
        <taxon>Sar</taxon>
        <taxon>Stramenopiles</taxon>
        <taxon>Oomycota</taxon>
        <taxon>Peronosporomycetes</taxon>
        <taxon>Peronosporales</taxon>
        <taxon>Peronosporaceae</taxon>
        <taxon>Phytophthora</taxon>
    </lineage>
</organism>
<name>A0A225WB97_9STRA</name>
<dbReference type="GO" id="GO:0003677">
    <property type="term" value="F:DNA binding"/>
    <property type="evidence" value="ECO:0007669"/>
    <property type="project" value="UniProtKB-KW"/>
</dbReference>
<proteinExistence type="predicted"/>
<dbReference type="InterPro" id="IPR012337">
    <property type="entry name" value="RNaseH-like_sf"/>
</dbReference>
<dbReference type="SUPFAM" id="SSF53098">
    <property type="entry name" value="Ribonuclease H-like"/>
    <property type="match status" value="1"/>
</dbReference>
<dbReference type="GO" id="GO:0046872">
    <property type="term" value="F:metal ion binding"/>
    <property type="evidence" value="ECO:0007669"/>
    <property type="project" value="UniProtKB-KW"/>
</dbReference>
<keyword evidence="8" id="KW-0808">Transferase</keyword>
<keyword evidence="14" id="KW-1185">Reference proteome</keyword>
<evidence type="ECO:0000256" key="10">
    <source>
        <dbReference type="ARBA" id="ARBA00023172"/>
    </source>
</evidence>
<dbReference type="AlphaFoldDB" id="A0A225WB97"/>
<reference evidence="14" key="1">
    <citation type="submission" date="2017-03" db="EMBL/GenBank/DDBJ databases">
        <title>Phytopthora megakarya and P. palmivora, two closely related causual agents of cacao black pod achieved similar genome size and gene model numbers by different mechanisms.</title>
        <authorList>
            <person name="Ali S."/>
            <person name="Shao J."/>
            <person name="Larry D.J."/>
            <person name="Kronmiller B."/>
            <person name="Shen D."/>
            <person name="Strem M.D."/>
            <person name="Melnick R.L."/>
            <person name="Guiltinan M.J."/>
            <person name="Tyler B.M."/>
            <person name="Meinhardt L.W."/>
            <person name="Bailey B.A."/>
        </authorList>
    </citation>
    <scope>NUCLEOTIDE SEQUENCE [LARGE SCALE GENOMIC DNA]</scope>
    <source>
        <strain evidence="14">zdho120</strain>
    </source>
</reference>
<keyword evidence="9" id="KW-0238">DNA-binding</keyword>
<evidence type="ECO:0000256" key="1">
    <source>
        <dbReference type="ARBA" id="ARBA00022670"/>
    </source>
</evidence>
<dbReference type="GO" id="GO:0006310">
    <property type="term" value="P:DNA recombination"/>
    <property type="evidence" value="ECO:0007669"/>
    <property type="project" value="UniProtKB-KW"/>
</dbReference>
<keyword evidence="5" id="KW-0460">Magnesium</keyword>
<protein>
    <submittedName>
        <fullName evidence="13">Gag-pol</fullName>
    </submittedName>
</protein>
<comment type="caution">
    <text evidence="13">The sequence shown here is derived from an EMBL/GenBank/DDBJ whole genome shotgun (WGS) entry which is preliminary data.</text>
</comment>
<dbReference type="Pfam" id="PF24626">
    <property type="entry name" value="SH3_Tf2-1"/>
    <property type="match status" value="1"/>
</dbReference>
<dbReference type="PROSITE" id="PS50994">
    <property type="entry name" value="INTEGRASE"/>
    <property type="match status" value="1"/>
</dbReference>
<dbReference type="GO" id="GO:0003887">
    <property type="term" value="F:DNA-directed DNA polymerase activity"/>
    <property type="evidence" value="ECO:0007669"/>
    <property type="project" value="UniProtKB-KW"/>
</dbReference>
<evidence type="ECO:0000256" key="4">
    <source>
        <dbReference type="ARBA" id="ARBA00022801"/>
    </source>
</evidence>
<dbReference type="GO" id="GO:0003964">
    <property type="term" value="F:RNA-directed DNA polymerase activity"/>
    <property type="evidence" value="ECO:0007669"/>
    <property type="project" value="UniProtKB-KW"/>
</dbReference>
<keyword evidence="7" id="KW-0695">RNA-directed DNA polymerase</keyword>
<keyword evidence="8" id="KW-0239">DNA-directed DNA polymerase</keyword>
<dbReference type="InterPro" id="IPR036397">
    <property type="entry name" value="RNaseH_sf"/>
</dbReference>
<evidence type="ECO:0000256" key="3">
    <source>
        <dbReference type="ARBA" id="ARBA00022750"/>
    </source>
</evidence>
<keyword evidence="6" id="KW-0229">DNA integration</keyword>
<evidence type="ECO:0000256" key="8">
    <source>
        <dbReference type="ARBA" id="ARBA00022932"/>
    </source>
</evidence>
<dbReference type="Pfam" id="PF17921">
    <property type="entry name" value="Integrase_H2C2"/>
    <property type="match status" value="1"/>
</dbReference>
<evidence type="ECO:0000256" key="2">
    <source>
        <dbReference type="ARBA" id="ARBA00022723"/>
    </source>
</evidence>
<dbReference type="Gene3D" id="1.10.340.70">
    <property type="match status" value="1"/>
</dbReference>
<dbReference type="InterPro" id="IPR041588">
    <property type="entry name" value="Integrase_H2C2"/>
</dbReference>
<evidence type="ECO:0000256" key="11">
    <source>
        <dbReference type="SAM" id="Coils"/>
    </source>
</evidence>
<keyword evidence="8" id="KW-0548">Nucleotidyltransferase</keyword>
<dbReference type="GO" id="GO:0015074">
    <property type="term" value="P:DNA integration"/>
    <property type="evidence" value="ECO:0007669"/>
    <property type="project" value="UniProtKB-KW"/>
</dbReference>
<evidence type="ECO:0000256" key="5">
    <source>
        <dbReference type="ARBA" id="ARBA00022842"/>
    </source>
</evidence>
<accession>A0A225WB97</accession>